<dbReference type="EMBL" id="CACVAX010000008">
    <property type="protein sequence ID" value="CAA6803865.1"/>
    <property type="molecule type" value="Genomic_DNA"/>
</dbReference>
<evidence type="ECO:0000313" key="1">
    <source>
        <dbReference type="EMBL" id="CAA6803865.1"/>
    </source>
</evidence>
<protein>
    <submittedName>
        <fullName evidence="1">Uncharacterized protein</fullName>
    </submittedName>
</protein>
<proteinExistence type="predicted"/>
<gene>
    <name evidence="1" type="ORF">HELGO_WM10443</name>
</gene>
<name>A0A6S6SLP0_9BACT</name>
<reference evidence="1" key="1">
    <citation type="submission" date="2020-01" db="EMBL/GenBank/DDBJ databases">
        <authorList>
            <person name="Meier V. D."/>
            <person name="Meier V D."/>
        </authorList>
    </citation>
    <scope>NUCLEOTIDE SEQUENCE</scope>
    <source>
        <strain evidence="1">HLG_WM_MAG_04</strain>
    </source>
</reference>
<dbReference type="AlphaFoldDB" id="A0A6S6SLP0"/>
<sequence length="71" mass="8163">MSCDRLVHEVVEIDKNECCSKVSDLHENFHFTAILYEFHTQSINPLQMTLTFVQIIPPTSIYKTSLKPPIA</sequence>
<organism evidence="1">
    <name type="scientific">uncultured Sulfurovum sp</name>
    <dbReference type="NCBI Taxonomy" id="269237"/>
    <lineage>
        <taxon>Bacteria</taxon>
        <taxon>Pseudomonadati</taxon>
        <taxon>Campylobacterota</taxon>
        <taxon>Epsilonproteobacteria</taxon>
        <taxon>Campylobacterales</taxon>
        <taxon>Sulfurovaceae</taxon>
        <taxon>Sulfurovum</taxon>
        <taxon>environmental samples</taxon>
    </lineage>
</organism>
<accession>A0A6S6SLP0</accession>